<reference evidence="1 2" key="1">
    <citation type="submission" date="2013-01" db="EMBL/GenBank/DDBJ databases">
        <authorList>
            <person name="Bench S."/>
        </authorList>
    </citation>
    <scope>NUCLEOTIDE SEQUENCE [LARGE SCALE GENOMIC DNA]</scope>
    <source>
        <strain evidence="1 2">WH 0402</strain>
    </source>
</reference>
<protein>
    <submittedName>
        <fullName evidence="1">Uncharacterized protein</fullName>
    </submittedName>
</protein>
<sequence length="53" mass="5416">MAVGSRILSLIFATTGVGYLGAVFLDATVSSAIAYAIGACAKAYFKGVKTKKN</sequence>
<reference evidence="1 2" key="2">
    <citation type="submission" date="2013-09" db="EMBL/GenBank/DDBJ databases">
        <title>Whole genome comparison of six Crocosphaera watsonii strains with differing phenotypes.</title>
        <authorList>
            <person name="Bench S.R."/>
            <person name="Heller P."/>
            <person name="Frank I."/>
            <person name="Arciniega M."/>
            <person name="Shilova I.N."/>
            <person name="Zehr J.P."/>
        </authorList>
    </citation>
    <scope>NUCLEOTIDE SEQUENCE [LARGE SCALE GENOMIC DNA]</scope>
    <source>
        <strain evidence="1 2">WH 0402</strain>
    </source>
</reference>
<accession>T2JXG7</accession>
<dbReference type="Proteomes" id="UP000018130">
    <property type="component" value="Unassembled WGS sequence"/>
</dbReference>
<proteinExistence type="predicted"/>
<organism evidence="1 2">
    <name type="scientific">Crocosphaera watsonii WH 0402</name>
    <dbReference type="NCBI Taxonomy" id="1284629"/>
    <lineage>
        <taxon>Bacteria</taxon>
        <taxon>Bacillati</taxon>
        <taxon>Cyanobacteriota</taxon>
        <taxon>Cyanophyceae</taxon>
        <taxon>Oscillatoriophycideae</taxon>
        <taxon>Chroococcales</taxon>
        <taxon>Aphanothecaceae</taxon>
        <taxon>Crocosphaera</taxon>
    </lineage>
</organism>
<evidence type="ECO:0000313" key="1">
    <source>
        <dbReference type="EMBL" id="CCQ69731.1"/>
    </source>
</evidence>
<comment type="caution">
    <text evidence="1">The sequence shown here is derived from an EMBL/GenBank/DDBJ whole genome shotgun (WGS) entry which is preliminary data.</text>
</comment>
<name>T2JXG7_CROWT</name>
<dbReference type="AlphaFoldDB" id="T2JXG7"/>
<evidence type="ECO:0000313" key="2">
    <source>
        <dbReference type="Proteomes" id="UP000018130"/>
    </source>
</evidence>
<dbReference type="EMBL" id="CAQN01001028">
    <property type="protein sequence ID" value="CCQ69731.1"/>
    <property type="molecule type" value="Genomic_DNA"/>
</dbReference>
<gene>
    <name evidence="1" type="ORF">CWATWH0402_4164</name>
</gene>
<dbReference type="RefSeq" id="WP_231599487.1">
    <property type="nucleotide sequence ID" value="NZ_CAQN01001028.1"/>
</dbReference>